<dbReference type="InterPro" id="IPR001624">
    <property type="entry name" value="FliE"/>
</dbReference>
<evidence type="ECO:0000256" key="2">
    <source>
        <dbReference type="ARBA" id="ARBA00009272"/>
    </source>
</evidence>
<evidence type="ECO:0000256" key="5">
    <source>
        <dbReference type="HAMAP-Rule" id="MF_00724"/>
    </source>
</evidence>
<keyword evidence="6" id="KW-0282">Flagellum</keyword>
<dbReference type="STRING" id="1179155.CF67_14099"/>
<name>A0A084CP04_9GAMM</name>
<dbReference type="PANTHER" id="PTHR34653:SF1">
    <property type="entry name" value="FLAGELLAR HOOK-BASAL BODY COMPLEX PROTEIN FLIE"/>
    <property type="match status" value="1"/>
</dbReference>
<dbReference type="EMBL" id="JGVK01000006">
    <property type="protein sequence ID" value="KEY91533.1"/>
    <property type="molecule type" value="Genomic_DNA"/>
</dbReference>
<dbReference type="GO" id="GO:0071973">
    <property type="term" value="P:bacterial-type flagellum-dependent cell motility"/>
    <property type="evidence" value="ECO:0007669"/>
    <property type="project" value="InterPro"/>
</dbReference>
<evidence type="ECO:0000256" key="4">
    <source>
        <dbReference type="ARBA" id="ARBA00023143"/>
    </source>
</evidence>
<comment type="caution">
    <text evidence="6">The sequence shown here is derived from an EMBL/GenBank/DDBJ whole genome shotgun (WGS) entry which is preliminary data.</text>
</comment>
<dbReference type="eggNOG" id="COG1677">
    <property type="taxonomic scope" value="Bacteria"/>
</dbReference>
<evidence type="ECO:0000313" key="6">
    <source>
        <dbReference type="EMBL" id="KEY91533.1"/>
    </source>
</evidence>
<accession>A0A084CP04</accession>
<dbReference type="AlphaFoldDB" id="A0A084CP04"/>
<dbReference type="GO" id="GO:0003774">
    <property type="term" value="F:cytoskeletal motor activity"/>
    <property type="evidence" value="ECO:0007669"/>
    <property type="project" value="InterPro"/>
</dbReference>
<keyword evidence="4 5" id="KW-0975">Bacterial flagellum</keyword>
<gene>
    <name evidence="5 6" type="primary">fliE</name>
    <name evidence="6" type="ORF">CF67_14099</name>
</gene>
<reference evidence="6 7" key="1">
    <citation type="submission" date="2014-03" db="EMBL/GenBank/DDBJ databases">
        <title>Selection and divergence in the genomes of co-occurring obligate luminous symbionts with specific hosts.</title>
        <authorList>
            <person name="Hendry T.A."/>
            <person name="de Wet J.R."/>
            <person name="Dunlap P.V."/>
        </authorList>
    </citation>
    <scope>NUCLEOTIDE SEQUENCE [LARGE SCALE GENOMIC DNA]</scope>
    <source>
        <strain evidence="6 7">Ppalp.1</strain>
    </source>
</reference>
<dbReference type="Pfam" id="PF02049">
    <property type="entry name" value="FliE"/>
    <property type="match status" value="1"/>
</dbReference>
<dbReference type="RefSeq" id="WP_034413317.1">
    <property type="nucleotide sequence ID" value="NZ_JGVK01000006.1"/>
</dbReference>
<keyword evidence="6" id="KW-0969">Cilium</keyword>
<organism evidence="6 7">
    <name type="scientific">Candidatus Photodesmus blepharonis</name>
    <dbReference type="NCBI Taxonomy" id="1179155"/>
    <lineage>
        <taxon>Bacteria</taxon>
        <taxon>Pseudomonadati</taxon>
        <taxon>Pseudomonadota</taxon>
        <taxon>Gammaproteobacteria</taxon>
        <taxon>Vibrionales</taxon>
        <taxon>Vibrionaceae</taxon>
        <taxon>Candidatus Photodesmus</taxon>
    </lineage>
</organism>
<dbReference type="OrthoDB" id="8909229at2"/>
<keyword evidence="7" id="KW-1185">Reference proteome</keyword>
<evidence type="ECO:0000256" key="3">
    <source>
        <dbReference type="ARBA" id="ARBA00018024"/>
    </source>
</evidence>
<evidence type="ECO:0000256" key="1">
    <source>
        <dbReference type="ARBA" id="ARBA00004117"/>
    </source>
</evidence>
<dbReference type="GO" id="GO:0005198">
    <property type="term" value="F:structural molecule activity"/>
    <property type="evidence" value="ECO:0007669"/>
    <property type="project" value="UniProtKB-UniRule"/>
</dbReference>
<evidence type="ECO:0000313" key="7">
    <source>
        <dbReference type="Proteomes" id="UP000053784"/>
    </source>
</evidence>
<proteinExistence type="inferred from homology"/>
<comment type="subcellular location">
    <subcellularLocation>
        <location evidence="1 5">Bacterial flagellum basal body</location>
    </subcellularLocation>
</comment>
<dbReference type="GO" id="GO:0009425">
    <property type="term" value="C:bacterial-type flagellum basal body"/>
    <property type="evidence" value="ECO:0007669"/>
    <property type="project" value="UniProtKB-SubCell"/>
</dbReference>
<comment type="similarity">
    <text evidence="2 5">Belongs to the FliE family.</text>
</comment>
<dbReference type="PANTHER" id="PTHR34653">
    <property type="match status" value="1"/>
</dbReference>
<sequence>MEINNLDNKIQPSFIKSSISQGSSTLQRVNSNFSKMLTEAINNVNKLQKNSSHLQTSFDRGDKNISLSDVMIARNKSSIAFEATVQIRNKLIEAYKELINMPV</sequence>
<dbReference type="HAMAP" id="MF_00724">
    <property type="entry name" value="FliE"/>
    <property type="match status" value="1"/>
</dbReference>
<dbReference type="Proteomes" id="UP000053784">
    <property type="component" value="Unassembled WGS sequence"/>
</dbReference>
<protein>
    <recommendedName>
        <fullName evidence="3 5">Flagellar hook-basal body complex protein FliE</fullName>
    </recommendedName>
</protein>
<keyword evidence="6" id="KW-0966">Cell projection</keyword>
<dbReference type="PRINTS" id="PR01006">
    <property type="entry name" value="FLGHOOKFLIE"/>
</dbReference>
<dbReference type="NCBIfam" id="TIGR00205">
    <property type="entry name" value="fliE"/>
    <property type="match status" value="1"/>
</dbReference>